<dbReference type="GO" id="GO:0004674">
    <property type="term" value="F:protein serine/threonine kinase activity"/>
    <property type="evidence" value="ECO:0007669"/>
    <property type="project" value="UniProtKB-KW"/>
</dbReference>
<accession>A0A5B8XY81</accession>
<feature type="domain" description="Protein kinase" evidence="7">
    <location>
        <begin position="23"/>
        <end position="295"/>
    </location>
</feature>
<feature type="region of interest" description="Disordered" evidence="5">
    <location>
        <begin position="319"/>
        <end position="346"/>
    </location>
</feature>
<dbReference type="CDD" id="cd14014">
    <property type="entry name" value="STKc_PknB_like"/>
    <property type="match status" value="1"/>
</dbReference>
<evidence type="ECO:0000256" key="4">
    <source>
        <dbReference type="ARBA" id="ARBA00022840"/>
    </source>
</evidence>
<dbReference type="Gene3D" id="1.10.510.10">
    <property type="entry name" value="Transferase(Phosphotransferase) domain 1"/>
    <property type="match status" value="1"/>
</dbReference>
<dbReference type="OrthoDB" id="9801841at2"/>
<dbReference type="PROSITE" id="PS50011">
    <property type="entry name" value="PROTEIN_KINASE_DOM"/>
    <property type="match status" value="1"/>
</dbReference>
<dbReference type="SUPFAM" id="SSF56112">
    <property type="entry name" value="Protein kinase-like (PK-like)"/>
    <property type="match status" value="1"/>
</dbReference>
<feature type="transmembrane region" description="Helical" evidence="6">
    <location>
        <begin position="412"/>
        <end position="435"/>
    </location>
</feature>
<organism evidence="8 9">
    <name type="scientific">Microvenator marinus</name>
    <dbReference type="NCBI Taxonomy" id="2600177"/>
    <lineage>
        <taxon>Bacteria</taxon>
        <taxon>Deltaproteobacteria</taxon>
        <taxon>Bradymonadales</taxon>
        <taxon>Microvenatoraceae</taxon>
        <taxon>Microvenator</taxon>
    </lineage>
</organism>
<dbReference type="KEGG" id="bbae:FRD01_23640"/>
<evidence type="ECO:0000259" key="7">
    <source>
        <dbReference type="PROSITE" id="PS50011"/>
    </source>
</evidence>
<protein>
    <submittedName>
        <fullName evidence="8">Serine/threonine protein kinase</fullName>
    </submittedName>
</protein>
<reference evidence="8 9" key="1">
    <citation type="submission" date="2019-08" db="EMBL/GenBank/DDBJ databases">
        <authorList>
            <person name="Liang Q."/>
        </authorList>
    </citation>
    <scope>NUCLEOTIDE SEQUENCE [LARGE SCALE GENOMIC DNA]</scope>
    <source>
        <strain evidence="8 9">V1718</strain>
    </source>
</reference>
<keyword evidence="6" id="KW-1133">Transmembrane helix</keyword>
<keyword evidence="4" id="KW-0067">ATP-binding</keyword>
<dbReference type="EMBL" id="CP042467">
    <property type="protein sequence ID" value="QED30171.1"/>
    <property type="molecule type" value="Genomic_DNA"/>
</dbReference>
<proteinExistence type="predicted"/>
<gene>
    <name evidence="8" type="ORF">FRD01_23640</name>
</gene>
<dbReference type="InterPro" id="IPR011009">
    <property type="entry name" value="Kinase-like_dom_sf"/>
</dbReference>
<dbReference type="GO" id="GO:0005524">
    <property type="term" value="F:ATP binding"/>
    <property type="evidence" value="ECO:0007669"/>
    <property type="project" value="UniProtKB-KW"/>
</dbReference>
<sequence length="535" mass="58641">MLGRRPRIGLIEMDQKLRTLGKYTLVRRLAVGGMAEIYLAEQEGPGGFKKKLVIKQILQSFAEDENFKTMFQDEARLVAQLTHPKIAQLYELGEIEDSLFIAMEFVEGVDLQEIVEWSKENNRPVPFDIAAKLMIDLMEALDYAHDFTHEGVPYNLVHRDVTPHNVMVSNDGVLKLLDFGVAKALANQSKTQAGAVKGKFAYMAPEQVQNAQLDRRVDIFAAGVVFYELLCGEKPFGDDLAAIVNVVQMPTPDPRQKRSDVPAELVQVVMRATAKDPNDRYPDAHAMVVDLQNYLRQVGAFIGDRDIAAFVREMQGIPLTRGSGPRQTVSEAPGPLKTDSAPMSTIATPPPSVVPDYKTPSGTAGIAAPQLHSSLGEVGGPSTAELPQLGGNEGPRSNTEAISLQDSSTRKIFGVFIVLFFALVLASGALIWVYVSKKSETVEPAVAVTKTTPEVKPKTKTPAVETAFRHANGDIVSFHSTPKAKVYFEGEMVGETPFSTNLRKGSYTVTFKTDKKSIDKTFEVKELINSVSVKF</sequence>
<dbReference type="PANTHER" id="PTHR43289">
    <property type="entry name" value="MITOGEN-ACTIVATED PROTEIN KINASE KINASE KINASE 20-RELATED"/>
    <property type="match status" value="1"/>
</dbReference>
<dbReference type="Pfam" id="PF00069">
    <property type="entry name" value="Pkinase"/>
    <property type="match status" value="1"/>
</dbReference>
<keyword evidence="6" id="KW-0812">Transmembrane</keyword>
<evidence type="ECO:0000256" key="5">
    <source>
        <dbReference type="SAM" id="MobiDB-lite"/>
    </source>
</evidence>
<keyword evidence="1" id="KW-0808">Transferase</keyword>
<dbReference type="Proteomes" id="UP000321595">
    <property type="component" value="Chromosome"/>
</dbReference>
<keyword evidence="6" id="KW-0472">Membrane</keyword>
<keyword evidence="9" id="KW-1185">Reference proteome</keyword>
<evidence type="ECO:0000256" key="6">
    <source>
        <dbReference type="SAM" id="Phobius"/>
    </source>
</evidence>
<evidence type="ECO:0000313" key="8">
    <source>
        <dbReference type="EMBL" id="QED30171.1"/>
    </source>
</evidence>
<evidence type="ECO:0000256" key="1">
    <source>
        <dbReference type="ARBA" id="ARBA00022679"/>
    </source>
</evidence>
<dbReference type="InterPro" id="IPR000719">
    <property type="entry name" value="Prot_kinase_dom"/>
</dbReference>
<dbReference type="PROSITE" id="PS00109">
    <property type="entry name" value="PROTEIN_KINASE_TYR"/>
    <property type="match status" value="1"/>
</dbReference>
<dbReference type="Gene3D" id="3.30.200.20">
    <property type="entry name" value="Phosphorylase Kinase, domain 1"/>
    <property type="match status" value="1"/>
</dbReference>
<name>A0A5B8XY81_9DELT</name>
<evidence type="ECO:0000313" key="9">
    <source>
        <dbReference type="Proteomes" id="UP000321595"/>
    </source>
</evidence>
<keyword evidence="3 8" id="KW-0418">Kinase</keyword>
<evidence type="ECO:0000256" key="2">
    <source>
        <dbReference type="ARBA" id="ARBA00022741"/>
    </source>
</evidence>
<feature type="region of interest" description="Disordered" evidence="5">
    <location>
        <begin position="372"/>
        <end position="400"/>
    </location>
</feature>
<keyword evidence="8" id="KW-0723">Serine/threonine-protein kinase</keyword>
<keyword evidence="2" id="KW-0547">Nucleotide-binding</keyword>
<dbReference type="AlphaFoldDB" id="A0A5B8XY81"/>
<dbReference type="InterPro" id="IPR008266">
    <property type="entry name" value="Tyr_kinase_AS"/>
</dbReference>
<dbReference type="PANTHER" id="PTHR43289:SF6">
    <property type="entry name" value="SERINE_THREONINE-PROTEIN KINASE NEKL-3"/>
    <property type="match status" value="1"/>
</dbReference>
<evidence type="ECO:0000256" key="3">
    <source>
        <dbReference type="ARBA" id="ARBA00022777"/>
    </source>
</evidence>